<dbReference type="PANTHER" id="PTHR46552">
    <property type="entry name" value="NADH-UBIQUINONE OXIDOREDUCTASE CHAIN 2"/>
    <property type="match status" value="1"/>
</dbReference>
<dbReference type="PRINTS" id="PR01436">
    <property type="entry name" value="NADHDHGNASE2"/>
</dbReference>
<evidence type="ECO:0000256" key="9">
    <source>
        <dbReference type="ARBA" id="ARBA00022792"/>
    </source>
</evidence>
<keyword evidence="15 18" id="KW-0496">Mitochondrion</keyword>
<keyword evidence="8 18" id="KW-0812">Transmembrane</keyword>
<keyword evidence="13 18" id="KW-0520">NAD</keyword>
<feature type="domain" description="NADH:quinone oxidoreductase/Mrp antiporter transmembrane" evidence="19">
    <location>
        <begin position="23"/>
        <end position="281"/>
    </location>
</feature>
<dbReference type="GO" id="GO:0005743">
    <property type="term" value="C:mitochondrial inner membrane"/>
    <property type="evidence" value="ECO:0007669"/>
    <property type="project" value="UniProtKB-SubCell"/>
</dbReference>
<geneLocation type="mitochondrion" evidence="20"/>
<evidence type="ECO:0000256" key="15">
    <source>
        <dbReference type="ARBA" id="ARBA00023128"/>
    </source>
</evidence>
<evidence type="ECO:0000256" key="11">
    <source>
        <dbReference type="ARBA" id="ARBA00022982"/>
    </source>
</evidence>
<feature type="transmembrane region" description="Helical" evidence="18">
    <location>
        <begin position="7"/>
        <end position="23"/>
    </location>
</feature>
<feature type="transmembrane region" description="Helical" evidence="18">
    <location>
        <begin position="235"/>
        <end position="256"/>
    </location>
</feature>
<evidence type="ECO:0000256" key="2">
    <source>
        <dbReference type="ARBA" id="ARBA00004448"/>
    </source>
</evidence>
<feature type="transmembrane region" description="Helical" evidence="18">
    <location>
        <begin position="93"/>
        <end position="112"/>
    </location>
</feature>
<keyword evidence="14 18" id="KW-0830">Ubiquinone</keyword>
<dbReference type="InterPro" id="IPR001750">
    <property type="entry name" value="ND/Mrp_TM"/>
</dbReference>
<comment type="function">
    <text evidence="1">Core subunit of the mitochondrial membrane respiratory chain NADH dehydrogenase (Complex I) that is believed to belong to the minimal assembly required for catalysis. Complex I functions in the transfer of electrons from NADH to the respiratory chain. The immediate electron acceptor for the enzyme is believed to be ubiquinone.</text>
</comment>
<sequence>MLNASKILFLVMLIASTLLSISSKNWIGIWMGMEMNLMSFIPILAKSKNKKSSKASMIYFLSQSIGSVLLLFFILINKFIMINPMMVEEIMKIGIIISLLIKLGAAPFHNWFPMAMNNLKWTEAMILMTWQKITPMYMLSLFMPNKFLFISIISSAMIGAIGGLNYTSLTKIMAYSSINHMSWMLIMIQCQMQWFKYLVLYSLTVLMASSFFNHFNAYFLNQINSMNNTITEKLTLSSLLLSMGGLPPFLGFLPKWMAIQSMINNNMIFVLMFLIMMSMLTLFFYMRMISPLILFYSSMSKVYFKMEPIKLMSVILFINFLLPLLTIFNF</sequence>
<dbReference type="InterPro" id="IPR003917">
    <property type="entry name" value="NADH_UbQ_OxRdtase_chain2"/>
</dbReference>
<comment type="function">
    <text evidence="18">Core subunit of the mitochondrial membrane respiratory chain NADH dehydrogenase (Complex I) which catalyzes electron transfer from NADH through the respiratory chain, using ubiquinone as an electron acceptor. Essential for the catalytic activity and assembly of complex I.</text>
</comment>
<keyword evidence="11 18" id="KW-0249">Electron transport</keyword>
<comment type="subcellular location">
    <subcellularLocation>
        <location evidence="2 18">Mitochondrion inner membrane</location>
        <topology evidence="2 18">Multi-pass membrane protein</topology>
    </subcellularLocation>
</comment>
<dbReference type="GO" id="GO:0006120">
    <property type="term" value="P:mitochondrial electron transport, NADH to ubiquinone"/>
    <property type="evidence" value="ECO:0007669"/>
    <property type="project" value="InterPro"/>
</dbReference>
<comment type="catalytic activity">
    <reaction evidence="17 18">
        <text>a ubiquinone + NADH + 5 H(+)(in) = a ubiquinol + NAD(+) + 4 H(+)(out)</text>
        <dbReference type="Rhea" id="RHEA:29091"/>
        <dbReference type="Rhea" id="RHEA-COMP:9565"/>
        <dbReference type="Rhea" id="RHEA-COMP:9566"/>
        <dbReference type="ChEBI" id="CHEBI:15378"/>
        <dbReference type="ChEBI" id="CHEBI:16389"/>
        <dbReference type="ChEBI" id="CHEBI:17976"/>
        <dbReference type="ChEBI" id="CHEBI:57540"/>
        <dbReference type="ChEBI" id="CHEBI:57945"/>
        <dbReference type="EC" id="7.1.1.2"/>
    </reaction>
</comment>
<dbReference type="GO" id="GO:0008137">
    <property type="term" value="F:NADH dehydrogenase (ubiquinone) activity"/>
    <property type="evidence" value="ECO:0007669"/>
    <property type="project" value="UniProtKB-EC"/>
</dbReference>
<evidence type="ECO:0000259" key="19">
    <source>
        <dbReference type="Pfam" id="PF00361"/>
    </source>
</evidence>
<evidence type="ECO:0000256" key="12">
    <source>
        <dbReference type="ARBA" id="ARBA00022989"/>
    </source>
</evidence>
<feature type="transmembrane region" description="Helical" evidence="18">
    <location>
        <begin position="309"/>
        <end position="328"/>
    </location>
</feature>
<dbReference type="EC" id="7.1.1.2" evidence="4 18"/>
<evidence type="ECO:0000256" key="14">
    <source>
        <dbReference type="ARBA" id="ARBA00023075"/>
    </source>
</evidence>
<feature type="transmembrane region" description="Helical" evidence="18">
    <location>
        <begin position="268"/>
        <end position="289"/>
    </location>
</feature>
<comment type="similarity">
    <text evidence="3 18">Belongs to the complex I subunit 2 family.</text>
</comment>
<evidence type="ECO:0000256" key="7">
    <source>
        <dbReference type="ARBA" id="ARBA00022660"/>
    </source>
</evidence>
<accession>A0A8T9ZX19</accession>
<dbReference type="InterPro" id="IPR050175">
    <property type="entry name" value="Complex_I_Subunit_2"/>
</dbReference>
<feature type="transmembrane region" description="Helical" evidence="18">
    <location>
        <begin position="147"/>
        <end position="166"/>
    </location>
</feature>
<name>A0A8T9ZX19_9HEMI</name>
<evidence type="ECO:0000256" key="3">
    <source>
        <dbReference type="ARBA" id="ARBA00007012"/>
    </source>
</evidence>
<keyword evidence="7 18" id="KW-0679">Respiratory chain</keyword>
<protein>
    <recommendedName>
        <fullName evidence="5 18">NADH-ubiquinone oxidoreductase chain 2</fullName>
        <ecNumber evidence="4 18">7.1.1.2</ecNumber>
    </recommendedName>
</protein>
<evidence type="ECO:0000256" key="5">
    <source>
        <dbReference type="ARBA" id="ARBA00021008"/>
    </source>
</evidence>
<evidence type="ECO:0000256" key="8">
    <source>
        <dbReference type="ARBA" id="ARBA00022692"/>
    </source>
</evidence>
<evidence type="ECO:0000256" key="13">
    <source>
        <dbReference type="ARBA" id="ARBA00023027"/>
    </source>
</evidence>
<proteinExistence type="inferred from homology"/>
<dbReference type="PANTHER" id="PTHR46552:SF1">
    <property type="entry name" value="NADH-UBIQUINONE OXIDOREDUCTASE CHAIN 2"/>
    <property type="match status" value="1"/>
</dbReference>
<evidence type="ECO:0000256" key="6">
    <source>
        <dbReference type="ARBA" id="ARBA00022448"/>
    </source>
</evidence>
<evidence type="ECO:0000256" key="16">
    <source>
        <dbReference type="ARBA" id="ARBA00023136"/>
    </source>
</evidence>
<feature type="transmembrane region" description="Helical" evidence="18">
    <location>
        <begin position="197"/>
        <end position="215"/>
    </location>
</feature>
<dbReference type="Pfam" id="PF00361">
    <property type="entry name" value="Proton_antipo_M"/>
    <property type="match status" value="1"/>
</dbReference>
<keyword evidence="16 18" id="KW-0472">Membrane</keyword>
<dbReference type="EMBL" id="MW619663">
    <property type="protein sequence ID" value="UPL65520.1"/>
    <property type="molecule type" value="Genomic_DNA"/>
</dbReference>
<keyword evidence="9 18" id="KW-0999">Mitochondrion inner membrane</keyword>
<evidence type="ECO:0000256" key="4">
    <source>
        <dbReference type="ARBA" id="ARBA00012944"/>
    </source>
</evidence>
<reference evidence="20" key="1">
    <citation type="journal article" date="2022" name="Cladistics">
        <title>Diversification of the phytophagous lineages of true bugs (Insecta: Hemiptera: Heteroptera) shortly after that of the flowering plants.</title>
        <authorList>
            <person name="Ye F."/>
            <person name="Kment P."/>
            <person name="Redei D."/>
            <person name="Luo J.Y."/>
            <person name="Wang Y.H."/>
            <person name="Kuechler S.M."/>
            <person name="Zhang W.W."/>
            <person name="Chen P.P."/>
            <person name="Wu H.Y."/>
            <person name="Wu Y.Z."/>
            <person name="Sun X.Y."/>
            <person name="Ding L."/>
            <person name="Wang Y.R."/>
            <person name="Xie Q."/>
        </authorList>
    </citation>
    <scope>NUCLEOTIDE SEQUENCE</scope>
</reference>
<evidence type="ECO:0000256" key="18">
    <source>
        <dbReference type="RuleBase" id="RU003403"/>
    </source>
</evidence>
<evidence type="ECO:0000313" key="20">
    <source>
        <dbReference type="EMBL" id="UPL65520.1"/>
    </source>
</evidence>
<keyword evidence="6" id="KW-0813">Transport</keyword>
<feature type="transmembrane region" description="Helical" evidence="18">
    <location>
        <begin position="57"/>
        <end position="81"/>
    </location>
</feature>
<evidence type="ECO:0000256" key="1">
    <source>
        <dbReference type="ARBA" id="ARBA00003257"/>
    </source>
</evidence>
<dbReference type="AlphaFoldDB" id="A0A8T9ZX19"/>
<evidence type="ECO:0000256" key="17">
    <source>
        <dbReference type="ARBA" id="ARBA00049551"/>
    </source>
</evidence>
<evidence type="ECO:0000256" key="10">
    <source>
        <dbReference type="ARBA" id="ARBA00022967"/>
    </source>
</evidence>
<keyword evidence="10 18" id="KW-1278">Translocase</keyword>
<keyword evidence="12 18" id="KW-1133">Transmembrane helix</keyword>
<organism evidence="20">
    <name type="scientific">Macropes robustus</name>
    <dbReference type="NCBI Taxonomy" id="2813415"/>
    <lineage>
        <taxon>Eukaryota</taxon>
        <taxon>Metazoa</taxon>
        <taxon>Ecdysozoa</taxon>
        <taxon>Arthropoda</taxon>
        <taxon>Hexapoda</taxon>
        <taxon>Insecta</taxon>
        <taxon>Pterygota</taxon>
        <taxon>Neoptera</taxon>
        <taxon>Paraneoptera</taxon>
        <taxon>Hemiptera</taxon>
        <taxon>Heteroptera</taxon>
        <taxon>Panheteroptera</taxon>
        <taxon>Pentatomomorpha</taxon>
        <taxon>Lygaeoidea</taxon>
        <taxon>Blissidae</taxon>
        <taxon>Macropes</taxon>
    </lineage>
</organism>